<accession>A0A1H8YSP5</accession>
<feature type="transmembrane region" description="Helical" evidence="1">
    <location>
        <begin position="66"/>
        <end position="86"/>
    </location>
</feature>
<sequence length="123" mass="14412">MDYFATLIALLATVPYATFFVIFYISKKITNQATRSTKLAADWSSLFFILAVNALLFLIFDYSFLIWFLVMYMVAMIIVITIQWRNEIDVNFRMAFRVVWRAGFILLAISYIVLLPIGIYMTY</sequence>
<keyword evidence="1" id="KW-0812">Transmembrane</keyword>
<protein>
    <recommendedName>
        <fullName evidence="4">DUF3397 domain-containing protein</fullName>
    </recommendedName>
</protein>
<dbReference type="EMBL" id="FOES01000001">
    <property type="protein sequence ID" value="SEP55123.1"/>
    <property type="molecule type" value="Genomic_DNA"/>
</dbReference>
<dbReference type="Pfam" id="PF11877">
    <property type="entry name" value="DUF3397"/>
    <property type="match status" value="1"/>
</dbReference>
<dbReference type="OrthoDB" id="2971092at2"/>
<evidence type="ECO:0008006" key="4">
    <source>
        <dbReference type="Google" id="ProtNLM"/>
    </source>
</evidence>
<evidence type="ECO:0000313" key="3">
    <source>
        <dbReference type="Proteomes" id="UP000199427"/>
    </source>
</evidence>
<organism evidence="2 3">
    <name type="scientific">Piscibacillus halophilus</name>
    <dbReference type="NCBI Taxonomy" id="571933"/>
    <lineage>
        <taxon>Bacteria</taxon>
        <taxon>Bacillati</taxon>
        <taxon>Bacillota</taxon>
        <taxon>Bacilli</taxon>
        <taxon>Bacillales</taxon>
        <taxon>Bacillaceae</taxon>
        <taxon>Piscibacillus</taxon>
    </lineage>
</organism>
<dbReference type="RefSeq" id="WP_091771978.1">
    <property type="nucleotide sequence ID" value="NZ_CAESCL010000036.1"/>
</dbReference>
<feature type="transmembrane region" description="Helical" evidence="1">
    <location>
        <begin position="98"/>
        <end position="121"/>
    </location>
</feature>
<proteinExistence type="predicted"/>
<evidence type="ECO:0000256" key="1">
    <source>
        <dbReference type="SAM" id="Phobius"/>
    </source>
</evidence>
<keyword evidence="1" id="KW-0472">Membrane</keyword>
<dbReference type="STRING" id="571933.SAMN05216362_10122"/>
<gene>
    <name evidence="2" type="ORF">SAMN05216362_10122</name>
</gene>
<dbReference type="Proteomes" id="UP000199427">
    <property type="component" value="Unassembled WGS sequence"/>
</dbReference>
<reference evidence="2 3" key="1">
    <citation type="submission" date="2016-10" db="EMBL/GenBank/DDBJ databases">
        <authorList>
            <person name="de Groot N.N."/>
        </authorList>
    </citation>
    <scope>NUCLEOTIDE SEQUENCE [LARGE SCALE GENOMIC DNA]</scope>
    <source>
        <strain evidence="2 3">DSM 21633</strain>
    </source>
</reference>
<keyword evidence="1" id="KW-1133">Transmembrane helix</keyword>
<feature type="transmembrane region" description="Helical" evidence="1">
    <location>
        <begin position="6"/>
        <end position="27"/>
    </location>
</feature>
<dbReference type="AlphaFoldDB" id="A0A1H8YSP5"/>
<feature type="transmembrane region" description="Helical" evidence="1">
    <location>
        <begin position="39"/>
        <end position="60"/>
    </location>
</feature>
<name>A0A1H8YSP5_9BACI</name>
<dbReference type="InterPro" id="IPR024515">
    <property type="entry name" value="DUF3397"/>
</dbReference>
<evidence type="ECO:0000313" key="2">
    <source>
        <dbReference type="EMBL" id="SEP55123.1"/>
    </source>
</evidence>
<keyword evidence="3" id="KW-1185">Reference proteome</keyword>